<dbReference type="InterPro" id="IPR002347">
    <property type="entry name" value="SDR_fam"/>
</dbReference>
<evidence type="ECO:0000256" key="1">
    <source>
        <dbReference type="ARBA" id="ARBA00006484"/>
    </source>
</evidence>
<reference evidence="4" key="1">
    <citation type="submission" date="2023-07" db="EMBL/GenBank/DDBJ databases">
        <title>Genomic Encyclopedia of Type Strains, Phase IV (KMG-IV): sequencing the most valuable type-strain genomes for metagenomic binning, comparative biology and taxonomic classification.</title>
        <authorList>
            <person name="Goeker M."/>
        </authorList>
    </citation>
    <scope>NUCLEOTIDE SEQUENCE [LARGE SCALE GENOMIC DNA]</scope>
    <source>
        <strain evidence="4">DSM 22019</strain>
    </source>
</reference>
<keyword evidence="5" id="KW-1185">Reference proteome</keyword>
<dbReference type="PANTHER" id="PTHR43115">
    <property type="entry name" value="DEHYDROGENASE/REDUCTASE SDR FAMILY MEMBER 11"/>
    <property type="match status" value="1"/>
</dbReference>
<dbReference type="Proteomes" id="UP001236620">
    <property type="component" value="Unassembled WGS sequence"/>
</dbReference>
<evidence type="ECO:0000313" key="5">
    <source>
        <dbReference type="Proteomes" id="UP001236620"/>
    </source>
</evidence>
<evidence type="ECO:0000256" key="2">
    <source>
        <dbReference type="ARBA" id="ARBA00023002"/>
    </source>
</evidence>
<sequence length="239" mass="26645">MKKLVVITGASSGIGLECAKLFSSLGYPLLIMARRKELLDNLNLDNCMTARVDVRNLDEVKNAIKLAEEKFGPVDLLINNAGIMILDKYIDQNIQQKYDMIDINVKGVINGMDAVLPSMIKQNHGTIINISSVAARYTYTDHAVYNGSKFAVNAITEQTRRELAHTNIRFSLIEPGTVATNLLNSTKKEILDEHMQFINEIDGGLAAVDIARTILYVYQLPQHISIKELMIAHTNETEI</sequence>
<dbReference type="RefSeq" id="WP_307444959.1">
    <property type="nucleotide sequence ID" value="NZ_JAUSWP010000004.1"/>
</dbReference>
<dbReference type="CDD" id="cd05233">
    <property type="entry name" value="SDR_c"/>
    <property type="match status" value="1"/>
</dbReference>
<dbReference type="PROSITE" id="PS00061">
    <property type="entry name" value="ADH_SHORT"/>
    <property type="match status" value="1"/>
</dbReference>
<keyword evidence="2" id="KW-0560">Oxidoreductase</keyword>
<dbReference type="PANTHER" id="PTHR43115:SF4">
    <property type="entry name" value="DEHYDROGENASE_REDUCTASE SDR FAMILY MEMBER 11"/>
    <property type="match status" value="1"/>
</dbReference>
<accession>A0ABU0NEM4</accession>
<comment type="caution">
    <text evidence="4">The sequence shown here is derived from an EMBL/GenBank/DDBJ whole genome shotgun (WGS) entry which is preliminary data.</text>
</comment>
<dbReference type="InterPro" id="IPR036291">
    <property type="entry name" value="NAD(P)-bd_dom_sf"/>
</dbReference>
<protein>
    <submittedName>
        <fullName evidence="4">NADP-dependent 3-hydroxy acid dehydrogenase YdfG</fullName>
    </submittedName>
</protein>
<comment type="similarity">
    <text evidence="1 3">Belongs to the short-chain dehydrogenases/reductases (SDR) family.</text>
</comment>
<evidence type="ECO:0000256" key="3">
    <source>
        <dbReference type="RuleBase" id="RU000363"/>
    </source>
</evidence>
<dbReference type="Pfam" id="PF00106">
    <property type="entry name" value="adh_short"/>
    <property type="match status" value="1"/>
</dbReference>
<organism evidence="4 5">
    <name type="scientific">Mycoplasma yeatsii</name>
    <dbReference type="NCBI Taxonomy" id="51365"/>
    <lineage>
        <taxon>Bacteria</taxon>
        <taxon>Bacillati</taxon>
        <taxon>Mycoplasmatota</taxon>
        <taxon>Mollicutes</taxon>
        <taxon>Mycoplasmataceae</taxon>
        <taxon>Mycoplasma</taxon>
    </lineage>
</organism>
<name>A0ABU0NEM4_9MOLU</name>
<dbReference type="EMBL" id="JAUSWP010000004">
    <property type="protein sequence ID" value="MDQ0567890.1"/>
    <property type="molecule type" value="Genomic_DNA"/>
</dbReference>
<dbReference type="PRINTS" id="PR00080">
    <property type="entry name" value="SDRFAMILY"/>
</dbReference>
<dbReference type="PRINTS" id="PR00081">
    <property type="entry name" value="GDHRDH"/>
</dbReference>
<gene>
    <name evidence="4" type="ORF">J2Z63_000536</name>
</gene>
<proteinExistence type="inferred from homology"/>
<evidence type="ECO:0000313" key="4">
    <source>
        <dbReference type="EMBL" id="MDQ0567890.1"/>
    </source>
</evidence>
<dbReference type="SUPFAM" id="SSF51735">
    <property type="entry name" value="NAD(P)-binding Rossmann-fold domains"/>
    <property type="match status" value="1"/>
</dbReference>
<dbReference type="Gene3D" id="3.40.50.720">
    <property type="entry name" value="NAD(P)-binding Rossmann-like Domain"/>
    <property type="match status" value="1"/>
</dbReference>
<dbReference type="InterPro" id="IPR020904">
    <property type="entry name" value="Sc_DH/Rdtase_CS"/>
</dbReference>